<comment type="similarity">
    <text evidence="2 11">Belongs to the G-protein coupled receptor 1 family.</text>
</comment>
<name>A0A8J0QYQ4_XENTR</name>
<feature type="transmembrane region" description="Helical" evidence="12">
    <location>
        <begin position="196"/>
        <end position="220"/>
    </location>
</feature>
<dbReference type="PROSITE" id="PS00237">
    <property type="entry name" value="G_PROTEIN_RECEP_F1_1"/>
    <property type="match status" value="1"/>
</dbReference>
<keyword evidence="10 11" id="KW-0807">Transducer</keyword>
<keyword evidence="12" id="KW-0552">Olfaction</keyword>
<dbReference type="GeneID" id="100489446"/>
<dbReference type="FunFam" id="1.10.1220.70:FF:000001">
    <property type="entry name" value="Olfactory receptor"/>
    <property type="match status" value="1"/>
</dbReference>
<dbReference type="GO" id="GO:0004984">
    <property type="term" value="F:olfactory receptor activity"/>
    <property type="evidence" value="ECO:0007669"/>
    <property type="project" value="InterPro"/>
</dbReference>
<feature type="transmembrane region" description="Helical" evidence="12">
    <location>
        <begin position="241"/>
        <end position="259"/>
    </location>
</feature>
<evidence type="ECO:0000256" key="8">
    <source>
        <dbReference type="ARBA" id="ARBA00023170"/>
    </source>
</evidence>
<keyword evidence="3 12" id="KW-1003">Cell membrane</keyword>
<dbReference type="AlphaFoldDB" id="A0A8J0QYQ4"/>
<dbReference type="InterPro" id="IPR000725">
    <property type="entry name" value="Olfact_rcpt"/>
</dbReference>
<dbReference type="FunFam" id="1.20.1070.10:FF:000003">
    <property type="entry name" value="Olfactory receptor"/>
    <property type="match status" value="1"/>
</dbReference>
<dbReference type="Xenbase" id="XB-GENE-29079731">
    <property type="gene designation" value="or5dd3"/>
</dbReference>
<proteinExistence type="inferred from homology"/>
<feature type="domain" description="G-protein coupled receptors family 1 profile" evidence="13">
    <location>
        <begin position="40"/>
        <end position="289"/>
    </location>
</feature>
<evidence type="ECO:0000256" key="2">
    <source>
        <dbReference type="ARBA" id="ARBA00010663"/>
    </source>
</evidence>
<dbReference type="AGR" id="Xenbase:XB-GENE-29079731"/>
<organism evidence="14 15">
    <name type="scientific">Xenopus tropicalis</name>
    <name type="common">Western clawed frog</name>
    <name type="synonym">Silurana tropicalis</name>
    <dbReference type="NCBI Taxonomy" id="8364"/>
    <lineage>
        <taxon>Eukaryota</taxon>
        <taxon>Metazoa</taxon>
        <taxon>Chordata</taxon>
        <taxon>Craniata</taxon>
        <taxon>Vertebrata</taxon>
        <taxon>Euteleostomi</taxon>
        <taxon>Amphibia</taxon>
        <taxon>Batrachia</taxon>
        <taxon>Anura</taxon>
        <taxon>Pipoidea</taxon>
        <taxon>Pipidae</taxon>
        <taxon>Xenopodinae</taxon>
        <taxon>Xenopus</taxon>
        <taxon>Silurana</taxon>
    </lineage>
</organism>
<feature type="transmembrane region" description="Helical" evidence="12">
    <location>
        <begin position="101"/>
        <end position="119"/>
    </location>
</feature>
<dbReference type="OrthoDB" id="9615015at2759"/>
<accession>A0A8J0QYQ4</accession>
<evidence type="ECO:0000256" key="6">
    <source>
        <dbReference type="ARBA" id="ARBA00023040"/>
    </source>
</evidence>
<feature type="transmembrane region" description="Helical" evidence="12">
    <location>
        <begin position="25"/>
        <end position="49"/>
    </location>
</feature>
<dbReference type="GO" id="GO:0005886">
    <property type="term" value="C:plasma membrane"/>
    <property type="evidence" value="ECO:0007669"/>
    <property type="project" value="UniProtKB-SubCell"/>
</dbReference>
<dbReference type="PROSITE" id="PS50262">
    <property type="entry name" value="G_PROTEIN_RECEP_F1_2"/>
    <property type="match status" value="1"/>
</dbReference>
<dbReference type="RefSeq" id="XP_002943987.2">
    <property type="nucleotide sequence ID" value="XM_002943941.3"/>
</dbReference>
<evidence type="ECO:0000256" key="1">
    <source>
        <dbReference type="ARBA" id="ARBA00004651"/>
    </source>
</evidence>
<gene>
    <name evidence="16" type="primary">or5dd3</name>
    <name evidence="15" type="synonym">LOC100489446</name>
</gene>
<evidence type="ECO:0000256" key="10">
    <source>
        <dbReference type="ARBA" id="ARBA00023224"/>
    </source>
</evidence>
<dbReference type="Pfam" id="PF13853">
    <property type="entry name" value="7tm_4"/>
    <property type="match status" value="1"/>
</dbReference>
<dbReference type="PRINTS" id="PR00245">
    <property type="entry name" value="OLFACTORYR"/>
</dbReference>
<feature type="transmembrane region" description="Helical" evidence="12">
    <location>
        <begin position="140"/>
        <end position="160"/>
    </location>
</feature>
<protein>
    <recommendedName>
        <fullName evidence="12">Olfactory receptor</fullName>
    </recommendedName>
</protein>
<keyword evidence="12" id="KW-0716">Sensory transduction</keyword>
<keyword evidence="4 11" id="KW-0812">Transmembrane</keyword>
<sequence>MQANQSRYFIFVFDGLTNNPTLERVLFIIFLLIYIFTILGNGGLIVLIIKSPILHTPMYFFLKHLSFIDMCYTSVIIPRTLSDLLSKKKTITLLACVVQMYFYASLFISEVYLLSAMAYDRYVAICQPLLYHVMMRKEKCIILIAICFAIGFSKSVIHAVNTFSQVYCNKHHIAHFFCDMPPVLKLSCSDTSVTELLVFAIVGFNSFVCISVIVISYSYIFSTILTIQSAQGRLKAFTTCSSHLISVGTLFGTLMYMYLRPNSSYSNDQDKVVSVFYTMVIPMLNPVIYSLRNKDVHNSFVKLMRLKTGGQL</sequence>
<evidence type="ECO:0000313" key="16">
    <source>
        <dbReference type="Xenbase" id="XB-GENE-29079731"/>
    </source>
</evidence>
<evidence type="ECO:0000256" key="11">
    <source>
        <dbReference type="RuleBase" id="RU000688"/>
    </source>
</evidence>
<evidence type="ECO:0000256" key="7">
    <source>
        <dbReference type="ARBA" id="ARBA00023136"/>
    </source>
</evidence>
<evidence type="ECO:0000313" key="15">
    <source>
        <dbReference type="RefSeq" id="XP_002943987.2"/>
    </source>
</evidence>
<evidence type="ECO:0000256" key="12">
    <source>
        <dbReference type="RuleBase" id="RU363047"/>
    </source>
</evidence>
<keyword evidence="6 11" id="KW-0297">G-protein coupled receptor</keyword>
<keyword evidence="7 12" id="KW-0472">Membrane</keyword>
<reference evidence="15" key="1">
    <citation type="submission" date="2025-08" db="UniProtKB">
        <authorList>
            <consortium name="RefSeq"/>
        </authorList>
    </citation>
    <scope>IDENTIFICATION</scope>
    <source>
        <strain evidence="15">Nigerian</strain>
        <tissue evidence="15">Liver and blood</tissue>
    </source>
</reference>
<dbReference type="SUPFAM" id="SSF81321">
    <property type="entry name" value="Family A G protein-coupled receptor-like"/>
    <property type="match status" value="1"/>
</dbReference>
<evidence type="ECO:0000256" key="9">
    <source>
        <dbReference type="ARBA" id="ARBA00023180"/>
    </source>
</evidence>
<feature type="transmembrane region" description="Helical" evidence="12">
    <location>
        <begin position="271"/>
        <end position="291"/>
    </location>
</feature>
<comment type="subcellular location">
    <subcellularLocation>
        <location evidence="1 12">Cell membrane</location>
        <topology evidence="1 12">Multi-pass membrane protein</topology>
    </subcellularLocation>
</comment>
<dbReference type="PANTHER" id="PTHR48018">
    <property type="entry name" value="OLFACTORY RECEPTOR"/>
    <property type="match status" value="1"/>
</dbReference>
<evidence type="ECO:0000256" key="5">
    <source>
        <dbReference type="ARBA" id="ARBA00022989"/>
    </source>
</evidence>
<keyword evidence="9" id="KW-0325">Glycoprotein</keyword>
<evidence type="ECO:0000259" key="13">
    <source>
        <dbReference type="PROSITE" id="PS50262"/>
    </source>
</evidence>
<keyword evidence="8 11" id="KW-0675">Receptor</keyword>
<evidence type="ECO:0000256" key="3">
    <source>
        <dbReference type="ARBA" id="ARBA00022475"/>
    </source>
</evidence>
<keyword evidence="14" id="KW-1185">Reference proteome</keyword>
<dbReference type="Proteomes" id="UP000008143">
    <property type="component" value="Chromosome 3"/>
</dbReference>
<dbReference type="GO" id="GO:0004930">
    <property type="term" value="F:G protein-coupled receptor activity"/>
    <property type="evidence" value="ECO:0007669"/>
    <property type="project" value="UniProtKB-KW"/>
</dbReference>
<dbReference type="KEGG" id="xtr:100489446"/>
<dbReference type="CDD" id="cd15230">
    <property type="entry name" value="7tmA_OR5-like"/>
    <property type="match status" value="1"/>
</dbReference>
<dbReference type="CTD" id="100489446"/>
<evidence type="ECO:0000313" key="14">
    <source>
        <dbReference type="Proteomes" id="UP000008143"/>
    </source>
</evidence>
<evidence type="ECO:0000256" key="4">
    <source>
        <dbReference type="ARBA" id="ARBA00022692"/>
    </source>
</evidence>
<dbReference type="InterPro" id="IPR017452">
    <property type="entry name" value="GPCR_Rhodpsn_7TM"/>
</dbReference>
<dbReference type="PRINTS" id="PR00237">
    <property type="entry name" value="GPCRRHODOPSN"/>
</dbReference>
<keyword evidence="5 12" id="KW-1133">Transmembrane helix</keyword>
<dbReference type="Gene3D" id="1.20.1070.10">
    <property type="entry name" value="Rhodopsin 7-helix transmembrane proteins"/>
    <property type="match status" value="1"/>
</dbReference>
<dbReference type="InterPro" id="IPR000276">
    <property type="entry name" value="GPCR_Rhodpsn"/>
</dbReference>